<dbReference type="InterPro" id="IPR036396">
    <property type="entry name" value="Cyt_P450_sf"/>
</dbReference>
<dbReference type="Pfam" id="PF00067">
    <property type="entry name" value="p450"/>
    <property type="match status" value="1"/>
</dbReference>
<protein>
    <recommendedName>
        <fullName evidence="5">Cytochrome P450</fullName>
    </recommendedName>
</protein>
<evidence type="ECO:0008006" key="5">
    <source>
        <dbReference type="Google" id="ProtNLM"/>
    </source>
</evidence>
<dbReference type="InterPro" id="IPR001128">
    <property type="entry name" value="Cyt_P450"/>
</dbReference>
<comment type="caution">
    <text evidence="3">The sequence shown here is derived from an EMBL/GenBank/DDBJ whole genome shotgun (WGS) entry which is preliminary data.</text>
</comment>
<dbReference type="PANTHER" id="PTHR46696:SF1">
    <property type="entry name" value="CYTOCHROME P450 YJIB-RELATED"/>
    <property type="match status" value="1"/>
</dbReference>
<name>A0ABN0VH29_9ACTN</name>
<dbReference type="EMBL" id="BAAABV010000021">
    <property type="protein sequence ID" value="GAA0300709.1"/>
    <property type="molecule type" value="Genomic_DNA"/>
</dbReference>
<evidence type="ECO:0000256" key="1">
    <source>
        <dbReference type="ARBA" id="ARBA00010617"/>
    </source>
</evidence>
<proteinExistence type="inferred from homology"/>
<organism evidence="3 4">
    <name type="scientific">Streptomyces polychromogenes</name>
    <dbReference type="NCBI Taxonomy" id="67342"/>
    <lineage>
        <taxon>Bacteria</taxon>
        <taxon>Bacillati</taxon>
        <taxon>Actinomycetota</taxon>
        <taxon>Actinomycetes</taxon>
        <taxon>Kitasatosporales</taxon>
        <taxon>Streptomycetaceae</taxon>
        <taxon>Streptomyces</taxon>
    </lineage>
</organism>
<reference evidence="3 4" key="1">
    <citation type="journal article" date="2019" name="Int. J. Syst. Evol. Microbiol.">
        <title>The Global Catalogue of Microorganisms (GCM) 10K type strain sequencing project: providing services to taxonomists for standard genome sequencing and annotation.</title>
        <authorList>
            <consortium name="The Broad Institute Genomics Platform"/>
            <consortium name="The Broad Institute Genome Sequencing Center for Infectious Disease"/>
            <person name="Wu L."/>
            <person name="Ma J."/>
        </authorList>
    </citation>
    <scope>NUCLEOTIDE SEQUENCE [LARGE SCALE GENOMIC DNA]</scope>
    <source>
        <strain evidence="3 4">JCM 4505</strain>
    </source>
</reference>
<evidence type="ECO:0000256" key="2">
    <source>
        <dbReference type="RuleBase" id="RU000461"/>
    </source>
</evidence>
<dbReference type="PANTHER" id="PTHR46696">
    <property type="entry name" value="P450, PUTATIVE (EUROFUNG)-RELATED"/>
    <property type="match status" value="1"/>
</dbReference>
<keyword evidence="2" id="KW-0408">Iron</keyword>
<dbReference type="SUPFAM" id="SSF48264">
    <property type="entry name" value="Cytochrome P450"/>
    <property type="match status" value="1"/>
</dbReference>
<dbReference type="RefSeq" id="WP_344162175.1">
    <property type="nucleotide sequence ID" value="NZ_BAAABV010000021.1"/>
</dbReference>
<evidence type="ECO:0000313" key="3">
    <source>
        <dbReference type="EMBL" id="GAA0300709.1"/>
    </source>
</evidence>
<keyword evidence="2" id="KW-0479">Metal-binding</keyword>
<gene>
    <name evidence="3" type="ORF">GCM10010302_44110</name>
</gene>
<keyword evidence="4" id="KW-1185">Reference proteome</keyword>
<dbReference type="InterPro" id="IPR017972">
    <property type="entry name" value="Cyt_P450_CS"/>
</dbReference>
<dbReference type="PROSITE" id="PS00086">
    <property type="entry name" value="CYTOCHROME_P450"/>
    <property type="match status" value="1"/>
</dbReference>
<evidence type="ECO:0000313" key="4">
    <source>
        <dbReference type="Proteomes" id="UP001501867"/>
    </source>
</evidence>
<dbReference type="Proteomes" id="UP001501867">
    <property type="component" value="Unassembled WGS sequence"/>
</dbReference>
<comment type="similarity">
    <text evidence="1 2">Belongs to the cytochrome P450 family.</text>
</comment>
<sequence>MTFGWGMRHCLGSHLARLMLRTAVGALLSRFPGLRLAVPAEEIRWNTRSIWRHPLALPVAW</sequence>
<keyword evidence="2" id="KW-0560">Oxidoreductase</keyword>
<keyword evidence="2" id="KW-0503">Monooxygenase</keyword>
<accession>A0ABN0VH29</accession>
<keyword evidence="2" id="KW-0349">Heme</keyword>
<dbReference type="Gene3D" id="1.10.630.10">
    <property type="entry name" value="Cytochrome P450"/>
    <property type="match status" value="1"/>
</dbReference>